<dbReference type="InterPro" id="IPR029016">
    <property type="entry name" value="GAF-like_dom_sf"/>
</dbReference>
<keyword evidence="7" id="KW-0547">Nucleotide-binding</keyword>
<dbReference type="GO" id="GO:0000160">
    <property type="term" value="P:phosphorelay signal transduction system"/>
    <property type="evidence" value="ECO:0007669"/>
    <property type="project" value="InterPro"/>
</dbReference>
<evidence type="ECO:0000256" key="5">
    <source>
        <dbReference type="ARBA" id="ARBA00022606"/>
    </source>
</evidence>
<feature type="domain" description="Response regulatory" evidence="14">
    <location>
        <begin position="741"/>
        <end position="853"/>
    </location>
</feature>
<evidence type="ECO:0000256" key="10">
    <source>
        <dbReference type="ARBA" id="ARBA00022991"/>
    </source>
</evidence>
<evidence type="ECO:0000313" key="15">
    <source>
        <dbReference type="EMBL" id="SEL79918.1"/>
    </source>
</evidence>
<dbReference type="Pfam" id="PF00360">
    <property type="entry name" value="PHY"/>
    <property type="match status" value="1"/>
</dbReference>
<dbReference type="InterPro" id="IPR035965">
    <property type="entry name" value="PAS-like_dom_sf"/>
</dbReference>
<dbReference type="SUPFAM" id="SSF55785">
    <property type="entry name" value="PYP-like sensor domain (PAS domain)"/>
    <property type="match status" value="1"/>
</dbReference>
<evidence type="ECO:0000256" key="1">
    <source>
        <dbReference type="ARBA" id="ARBA00000085"/>
    </source>
</evidence>
<dbReference type="Gene3D" id="3.30.450.20">
    <property type="entry name" value="PAS domain"/>
    <property type="match status" value="1"/>
</dbReference>
<evidence type="ECO:0000256" key="2">
    <source>
        <dbReference type="ARBA" id="ARBA00012438"/>
    </source>
</evidence>
<gene>
    <name evidence="15" type="ORF">SAMN04488526_3565</name>
</gene>
<dbReference type="InterPro" id="IPR013654">
    <property type="entry name" value="PAS_2"/>
</dbReference>
<dbReference type="SUPFAM" id="SSF55781">
    <property type="entry name" value="GAF domain-like"/>
    <property type="match status" value="2"/>
</dbReference>
<evidence type="ECO:0000256" key="11">
    <source>
        <dbReference type="ARBA" id="ARBA00023170"/>
    </source>
</evidence>
<keyword evidence="5" id="KW-0716">Sensory transduction</keyword>
<keyword evidence="4 12" id="KW-0597">Phosphoprotein</keyword>
<protein>
    <recommendedName>
        <fullName evidence="2">histidine kinase</fullName>
        <ecNumber evidence="2">2.7.13.3</ecNumber>
    </recommendedName>
</protein>
<dbReference type="Gene3D" id="3.40.50.2300">
    <property type="match status" value="1"/>
</dbReference>
<dbReference type="Pfam" id="PF00072">
    <property type="entry name" value="Response_reg"/>
    <property type="match status" value="1"/>
</dbReference>
<dbReference type="SMART" id="SM00448">
    <property type="entry name" value="REC"/>
    <property type="match status" value="1"/>
</dbReference>
<dbReference type="GO" id="GO:0009584">
    <property type="term" value="P:detection of visible light"/>
    <property type="evidence" value="ECO:0007669"/>
    <property type="project" value="InterPro"/>
</dbReference>
<dbReference type="InterPro" id="IPR003018">
    <property type="entry name" value="GAF"/>
</dbReference>
<dbReference type="Pfam" id="PF01590">
    <property type="entry name" value="GAF"/>
    <property type="match status" value="1"/>
</dbReference>
<dbReference type="SMART" id="SM00065">
    <property type="entry name" value="GAF"/>
    <property type="match status" value="1"/>
</dbReference>
<dbReference type="GO" id="GO:0009881">
    <property type="term" value="F:photoreceptor activity"/>
    <property type="evidence" value="ECO:0007669"/>
    <property type="project" value="UniProtKB-KW"/>
</dbReference>
<accession>A0A1H7T5C1</accession>
<dbReference type="EC" id="2.7.13.3" evidence="2"/>
<dbReference type="GO" id="GO:0005524">
    <property type="term" value="F:ATP binding"/>
    <property type="evidence" value="ECO:0007669"/>
    <property type="project" value="UniProtKB-KW"/>
</dbReference>
<organism evidence="15 16">
    <name type="scientific">Jannaschia helgolandensis</name>
    <dbReference type="NCBI Taxonomy" id="188906"/>
    <lineage>
        <taxon>Bacteria</taxon>
        <taxon>Pseudomonadati</taxon>
        <taxon>Pseudomonadota</taxon>
        <taxon>Alphaproteobacteria</taxon>
        <taxon>Rhodobacterales</taxon>
        <taxon>Roseobacteraceae</taxon>
        <taxon>Jannaschia</taxon>
    </lineage>
</organism>
<keyword evidence="6" id="KW-0808">Transferase</keyword>
<evidence type="ECO:0000256" key="7">
    <source>
        <dbReference type="ARBA" id="ARBA00022741"/>
    </source>
</evidence>
<dbReference type="InterPro" id="IPR011102">
    <property type="entry name" value="Sig_transdc_His_kinase_HWE"/>
</dbReference>
<dbReference type="OrthoDB" id="341208at2"/>
<proteinExistence type="predicted"/>
<keyword evidence="10" id="KW-0157">Chromophore</keyword>
<dbReference type="Gene3D" id="3.30.450.270">
    <property type="match status" value="1"/>
</dbReference>
<dbReference type="GO" id="GO:0006355">
    <property type="term" value="P:regulation of DNA-templated transcription"/>
    <property type="evidence" value="ECO:0007669"/>
    <property type="project" value="InterPro"/>
</dbReference>
<dbReference type="Pfam" id="PF08446">
    <property type="entry name" value="PAS_2"/>
    <property type="match status" value="1"/>
</dbReference>
<dbReference type="PROSITE" id="PS50046">
    <property type="entry name" value="PHYTOCHROME_2"/>
    <property type="match status" value="1"/>
</dbReference>
<dbReference type="PANTHER" id="PTHR41523">
    <property type="entry name" value="TWO-COMPONENT SYSTEM SENSOR PROTEIN"/>
    <property type="match status" value="1"/>
</dbReference>
<name>A0A1H7T5C1_9RHOB</name>
<dbReference type="SUPFAM" id="SSF52172">
    <property type="entry name" value="CheY-like"/>
    <property type="match status" value="1"/>
</dbReference>
<evidence type="ECO:0000256" key="9">
    <source>
        <dbReference type="ARBA" id="ARBA00022840"/>
    </source>
</evidence>
<evidence type="ECO:0000256" key="12">
    <source>
        <dbReference type="PROSITE-ProRule" id="PRU00169"/>
    </source>
</evidence>
<feature type="modified residue" description="4-aspartylphosphate" evidence="12">
    <location>
        <position position="791"/>
    </location>
</feature>
<dbReference type="InterPro" id="IPR011006">
    <property type="entry name" value="CheY-like_superfamily"/>
</dbReference>
<dbReference type="EMBL" id="FNZQ01000010">
    <property type="protein sequence ID" value="SEL79918.1"/>
    <property type="molecule type" value="Genomic_DNA"/>
</dbReference>
<dbReference type="RefSeq" id="WP_092765329.1">
    <property type="nucleotide sequence ID" value="NZ_FNZQ01000010.1"/>
</dbReference>
<dbReference type="InterPro" id="IPR043150">
    <property type="entry name" value="Phytochrome_PHY_sf"/>
</dbReference>
<feature type="domain" description="Phytochrome chromophore attachment site" evidence="13">
    <location>
        <begin position="145"/>
        <end position="303"/>
    </location>
</feature>
<reference evidence="15 16" key="1">
    <citation type="submission" date="2016-10" db="EMBL/GenBank/DDBJ databases">
        <authorList>
            <person name="de Groot N.N."/>
        </authorList>
    </citation>
    <scope>NUCLEOTIDE SEQUENCE [LARGE SCALE GENOMIC DNA]</scope>
    <source>
        <strain evidence="15 16">DSM 14858</strain>
    </source>
</reference>
<dbReference type="PANTHER" id="PTHR41523:SF7">
    <property type="entry name" value="HISTIDINE KINASE"/>
    <property type="match status" value="1"/>
</dbReference>
<dbReference type="Pfam" id="PF07536">
    <property type="entry name" value="HWE_HK"/>
    <property type="match status" value="1"/>
</dbReference>
<keyword evidence="8 15" id="KW-0418">Kinase</keyword>
<dbReference type="InterPro" id="IPR001789">
    <property type="entry name" value="Sig_transdc_resp-reg_receiver"/>
</dbReference>
<evidence type="ECO:0000256" key="6">
    <source>
        <dbReference type="ARBA" id="ARBA00022679"/>
    </source>
</evidence>
<dbReference type="Gene3D" id="3.30.565.10">
    <property type="entry name" value="Histidine kinase-like ATPase, C-terminal domain"/>
    <property type="match status" value="1"/>
</dbReference>
<keyword evidence="11" id="KW-0675">Receptor</keyword>
<dbReference type="SUPFAM" id="SSF55874">
    <property type="entry name" value="ATPase domain of HSP90 chaperone/DNA topoisomerase II/histidine kinase"/>
    <property type="match status" value="1"/>
</dbReference>
<dbReference type="PRINTS" id="PR01033">
    <property type="entry name" value="PHYTOCHROME"/>
</dbReference>
<dbReference type="InterPro" id="IPR001294">
    <property type="entry name" value="Phytochrome"/>
</dbReference>
<dbReference type="Gene3D" id="3.30.450.40">
    <property type="match status" value="1"/>
</dbReference>
<evidence type="ECO:0000256" key="8">
    <source>
        <dbReference type="ARBA" id="ARBA00022777"/>
    </source>
</evidence>
<evidence type="ECO:0000259" key="14">
    <source>
        <dbReference type="PROSITE" id="PS50110"/>
    </source>
</evidence>
<dbReference type="InterPro" id="IPR016132">
    <property type="entry name" value="Phyto_chromo_attachment"/>
</dbReference>
<dbReference type="InterPro" id="IPR036890">
    <property type="entry name" value="HATPase_C_sf"/>
</dbReference>
<dbReference type="PROSITE" id="PS50110">
    <property type="entry name" value="RESPONSE_REGULATORY"/>
    <property type="match status" value="1"/>
</dbReference>
<dbReference type="InterPro" id="IPR013515">
    <property type="entry name" value="Phytochrome_cen-reg"/>
</dbReference>
<keyword evidence="16" id="KW-1185">Reference proteome</keyword>
<evidence type="ECO:0000259" key="13">
    <source>
        <dbReference type="PROSITE" id="PS50046"/>
    </source>
</evidence>
<dbReference type="SMART" id="SM00911">
    <property type="entry name" value="HWE_HK"/>
    <property type="match status" value="1"/>
</dbReference>
<evidence type="ECO:0000256" key="3">
    <source>
        <dbReference type="ARBA" id="ARBA00022543"/>
    </source>
</evidence>
<keyword evidence="3" id="KW-0600">Photoreceptor protein</keyword>
<dbReference type="GO" id="GO:0004673">
    <property type="term" value="F:protein histidine kinase activity"/>
    <property type="evidence" value="ECO:0007669"/>
    <property type="project" value="UniProtKB-EC"/>
</dbReference>
<dbReference type="Proteomes" id="UP000199283">
    <property type="component" value="Unassembled WGS sequence"/>
</dbReference>
<keyword evidence="9" id="KW-0067">ATP-binding</keyword>
<evidence type="ECO:0000256" key="4">
    <source>
        <dbReference type="ARBA" id="ARBA00022553"/>
    </source>
</evidence>
<evidence type="ECO:0000313" key="16">
    <source>
        <dbReference type="Proteomes" id="UP000199283"/>
    </source>
</evidence>
<sequence length="858" mass="92450">MPEDKLPIGSVDLDNCDREPIHLLGQVQSYGGLIAMTPDWVVQHVSANLDTILGLDPHSIIGEPLTDHLPAEVVQNLNARMDLLGQEQDSIRVFGVQIGGRATDLSLHLSGKLVVLEVEPRKDDRDLEEVSLIHPLLRRVRAAPHVENAAQEAAHAIRALTDFGRVMVYRFDDEGSGTVIAEATAPDVDSFLGLRFPASDIPQQARALYTRNPMRLIADVDAQTHPILSATMGSGDPLDLSMSVTRAVSPIHLEYLRNMGVRASMSVSIIDKGKLWGLFACHNLDGPKPIGLERRTAIEIFAQLFSYELLQKEADQVLARSTEARNLHDAMIARAGQGADFTENVDILSQEISGAIDFDGIAVLSDGTYIARGHAPSETEFVGLVDDLITTAPGKIFSTHRLFDKYPAARGFSHPAAGILALPLSRSPRDYIVLFRREVVETVHWAGKPEKKMETGPLGPRLTPRSSFQAWQQQVEGKSARWTKAELAVAESVRVTLLEVVLKITDEANHQRQGASETQALLIAELNHRVRNILNLIRSLVRQTRDTAGSPENFAMVLDGRIDALARAHDQLTQTDWSASSVHKLIDVEFAAYGGSERIVVTGPDLALVPDAYATLALVLHELVTNSAKYGALSVPEGHVAMTFAIDDDGAFILTWTDRNGPDVSPPTRKGFGTTIIEKSVPFELGGEAELTFPSAGMSARFVIPARHVGDITDAQIAEVTPTDGDKAAAAAARTEGIEGRVLLVEDNMVIALDAADILEGEGAEEVLVAATAQQAMELLDANIIDLAILDINLGRSASSLTVAEALVERGIPFLLATGYGESTGAANGFPPAPVLKKPYSAADLIAAVGKLRTVSAD</sequence>
<comment type="catalytic activity">
    <reaction evidence="1">
        <text>ATP + protein L-histidine = ADP + protein N-phospho-L-histidine.</text>
        <dbReference type="EC" id="2.7.13.3"/>
    </reaction>
</comment>
<dbReference type="AlphaFoldDB" id="A0A1H7T5C1"/>
<dbReference type="STRING" id="188906.SAMN04488526_3565"/>